<reference evidence="1" key="1">
    <citation type="submission" date="2021-01" db="EMBL/GenBank/DDBJ databases">
        <authorList>
            <consortium name="Genoscope - CEA"/>
            <person name="William W."/>
        </authorList>
    </citation>
    <scope>NUCLEOTIDE SEQUENCE</scope>
</reference>
<evidence type="ECO:0000313" key="1">
    <source>
        <dbReference type="EMBL" id="CAD8087955.1"/>
    </source>
</evidence>
<name>A0A8S1NG09_PARPR</name>
<dbReference type="EMBL" id="CAJJDM010000083">
    <property type="protein sequence ID" value="CAD8087955.1"/>
    <property type="molecule type" value="Genomic_DNA"/>
</dbReference>
<accession>A0A8S1NG09</accession>
<protein>
    <submittedName>
        <fullName evidence="1">Uncharacterized protein</fullName>
    </submittedName>
</protein>
<keyword evidence="2" id="KW-1185">Reference proteome</keyword>
<organism evidence="1 2">
    <name type="scientific">Paramecium primaurelia</name>
    <dbReference type="NCBI Taxonomy" id="5886"/>
    <lineage>
        <taxon>Eukaryota</taxon>
        <taxon>Sar</taxon>
        <taxon>Alveolata</taxon>
        <taxon>Ciliophora</taxon>
        <taxon>Intramacronucleata</taxon>
        <taxon>Oligohymenophorea</taxon>
        <taxon>Peniculida</taxon>
        <taxon>Parameciidae</taxon>
        <taxon>Paramecium</taxon>
    </lineage>
</organism>
<proteinExistence type="predicted"/>
<comment type="caution">
    <text evidence="1">The sequence shown here is derived from an EMBL/GenBank/DDBJ whole genome shotgun (WGS) entry which is preliminary data.</text>
</comment>
<dbReference type="Proteomes" id="UP000688137">
    <property type="component" value="Unassembled WGS sequence"/>
</dbReference>
<gene>
    <name evidence="1" type="ORF">PPRIM_AZ9-3.1.T0800012</name>
</gene>
<dbReference type="AlphaFoldDB" id="A0A8S1NG09"/>
<sequence length="112" mass="13516">MIIILIYHQKRKEQLASKGPVNHLGLKMVKNIGSARVWLMHQNISWQALSRSIECCWGYIIDQQKNSYKQFFEQEYNPELIYYKLNQKFWFLVIASDGWRINYTQILLFLNE</sequence>
<evidence type="ECO:0000313" key="2">
    <source>
        <dbReference type="Proteomes" id="UP000688137"/>
    </source>
</evidence>